<protein>
    <submittedName>
        <fullName evidence="5">Alginate lyase family protein</fullName>
    </submittedName>
</protein>
<reference evidence="5" key="1">
    <citation type="submission" date="2024-07" db="EMBL/GenBank/DDBJ databases">
        <authorList>
            <person name="Pedron J."/>
        </authorList>
    </citation>
    <scope>NUCLEOTIDE SEQUENCE</scope>
    <source>
        <strain evidence="5">A642-S2-A17</strain>
    </source>
</reference>
<dbReference type="SUPFAM" id="SSF48230">
    <property type="entry name" value="Chondroitin AC/alginate lyase"/>
    <property type="match status" value="1"/>
</dbReference>
<feature type="signal peptide" evidence="3">
    <location>
        <begin position="1"/>
        <end position="41"/>
    </location>
</feature>
<gene>
    <name evidence="5" type="ORF">LF923_0012165</name>
</gene>
<dbReference type="RefSeq" id="WP_226100794.1">
    <property type="nucleotide sequence ID" value="NZ_CP162411.1"/>
</dbReference>
<evidence type="ECO:0000313" key="5">
    <source>
        <dbReference type="EMBL" id="XDL12977.1"/>
    </source>
</evidence>
<evidence type="ECO:0000256" key="1">
    <source>
        <dbReference type="ARBA" id="ARBA00022729"/>
    </source>
</evidence>
<dbReference type="GO" id="GO:0016829">
    <property type="term" value="F:lyase activity"/>
    <property type="evidence" value="ECO:0007669"/>
    <property type="project" value="UniProtKB-KW"/>
</dbReference>
<dbReference type="InterPro" id="IPR008929">
    <property type="entry name" value="Chondroitin_lyas"/>
</dbReference>
<proteinExistence type="predicted"/>
<feature type="chain" id="PRO_5044340013" evidence="3">
    <location>
        <begin position="42"/>
        <end position="410"/>
    </location>
</feature>
<keyword evidence="2 5" id="KW-0456">Lyase</keyword>
<accession>A0AB39IAX4</accession>
<dbReference type="GO" id="GO:0042597">
    <property type="term" value="C:periplasmic space"/>
    <property type="evidence" value="ECO:0007669"/>
    <property type="project" value="InterPro"/>
</dbReference>
<dbReference type="InterPro" id="IPR008397">
    <property type="entry name" value="Alginate_lyase_dom"/>
</dbReference>
<dbReference type="EMBL" id="CP162411">
    <property type="protein sequence ID" value="XDL12977.1"/>
    <property type="molecule type" value="Genomic_DNA"/>
</dbReference>
<dbReference type="Pfam" id="PF05426">
    <property type="entry name" value="Alginate_lyase"/>
    <property type="match status" value="1"/>
</dbReference>
<name>A0AB39IAX4_9GAMM</name>
<dbReference type="AlphaFoldDB" id="A0AB39IAX4"/>
<sequence length="410" mass="45595">MLHISLRILSRFRCLRGNRITWPLRRLLTLLLVSAVMSAQAATAFVHPGLLHTNADFARIKTQLANNAEPWKSGWDKLIGNSHASLNWKANPVEIVYRGANSEGAENYGRLYNDAAAAYALALRWKLSGDSAYAEKAIDILNAWSSVLKDIRGTSDRYLAAGIYGYELANAAELMRDYPGWTQADFSRFKAMMLNVFYPLCHDFLVRHNNARIDHYWSNWDLAQLNTILAIGVLTDNRDIYNEAISYFKTGSGNGAINQLVWKLYPQVNMGQMQESGRDQGHATLAVGLAGSLAQMAWNQGDDLFGYDDNRLLKGVEYVAAYNLGQDVPYTPYTNSDVTQAVIAADGRGTLRPIWELLYNHYVVLKKLDAPYTQAFAAKVRAEGGGGNYGPNSGGFDHLGYGTLMFTLVQ</sequence>
<evidence type="ECO:0000259" key="4">
    <source>
        <dbReference type="Pfam" id="PF05426"/>
    </source>
</evidence>
<evidence type="ECO:0000256" key="2">
    <source>
        <dbReference type="ARBA" id="ARBA00023239"/>
    </source>
</evidence>
<dbReference type="Gene3D" id="1.50.10.100">
    <property type="entry name" value="Chondroitin AC/alginate lyase"/>
    <property type="match status" value="1"/>
</dbReference>
<feature type="domain" description="Alginate lyase" evidence="4">
    <location>
        <begin position="101"/>
        <end position="324"/>
    </location>
</feature>
<evidence type="ECO:0000256" key="3">
    <source>
        <dbReference type="SAM" id="SignalP"/>
    </source>
</evidence>
<keyword evidence="1 3" id="KW-0732">Signal</keyword>
<organism evidence="5">
    <name type="scientific">Dickeya oryzae</name>
    <dbReference type="NCBI Taxonomy" id="1240404"/>
    <lineage>
        <taxon>Bacteria</taxon>
        <taxon>Pseudomonadati</taxon>
        <taxon>Pseudomonadota</taxon>
        <taxon>Gammaproteobacteria</taxon>
        <taxon>Enterobacterales</taxon>
        <taxon>Pectobacteriaceae</taxon>
        <taxon>Dickeya</taxon>
    </lineage>
</organism>